<dbReference type="InterPro" id="IPR029063">
    <property type="entry name" value="SAM-dependent_MTases_sf"/>
</dbReference>
<dbReference type="PIRSF" id="PIRSF005739">
    <property type="entry name" value="O-mtase"/>
    <property type="match status" value="1"/>
</dbReference>
<name>A0A2G9GYX8_9LAMI</name>
<organism evidence="8 9">
    <name type="scientific">Handroanthus impetiginosus</name>
    <dbReference type="NCBI Taxonomy" id="429701"/>
    <lineage>
        <taxon>Eukaryota</taxon>
        <taxon>Viridiplantae</taxon>
        <taxon>Streptophyta</taxon>
        <taxon>Embryophyta</taxon>
        <taxon>Tracheophyta</taxon>
        <taxon>Spermatophyta</taxon>
        <taxon>Magnoliopsida</taxon>
        <taxon>eudicotyledons</taxon>
        <taxon>Gunneridae</taxon>
        <taxon>Pentapetalae</taxon>
        <taxon>asterids</taxon>
        <taxon>lamiids</taxon>
        <taxon>Lamiales</taxon>
        <taxon>Bignoniaceae</taxon>
        <taxon>Crescentiina</taxon>
        <taxon>Tabebuia alliance</taxon>
        <taxon>Handroanthus</taxon>
    </lineage>
</organism>
<feature type="domain" description="O-methyltransferase C-terminal" evidence="6">
    <location>
        <begin position="211"/>
        <end position="289"/>
    </location>
</feature>
<keyword evidence="1 8" id="KW-0489">Methyltransferase</keyword>
<evidence type="ECO:0000313" key="8">
    <source>
        <dbReference type="EMBL" id="PIN10487.1"/>
    </source>
</evidence>
<evidence type="ECO:0000256" key="1">
    <source>
        <dbReference type="ARBA" id="ARBA00022603"/>
    </source>
</evidence>
<keyword evidence="2 8" id="KW-0808">Transferase</keyword>
<comment type="caution">
    <text evidence="8">The sequence shown here is derived from an EMBL/GenBank/DDBJ whole genome shotgun (WGS) entry which is preliminary data.</text>
</comment>
<protein>
    <submittedName>
        <fullName evidence="8">Hydroxyindole-O-methyltransferase</fullName>
    </submittedName>
</protein>
<dbReference type="PROSITE" id="PS51683">
    <property type="entry name" value="SAM_OMT_II"/>
    <property type="match status" value="1"/>
</dbReference>
<keyword evidence="9" id="KW-1185">Reference proteome</keyword>
<dbReference type="SUPFAM" id="SSF53335">
    <property type="entry name" value="S-adenosyl-L-methionine-dependent methyltransferases"/>
    <property type="match status" value="1"/>
</dbReference>
<dbReference type="Gene3D" id="1.10.10.10">
    <property type="entry name" value="Winged helix-like DNA-binding domain superfamily/Winged helix DNA-binding domain"/>
    <property type="match status" value="1"/>
</dbReference>
<evidence type="ECO:0000259" key="7">
    <source>
        <dbReference type="Pfam" id="PF08100"/>
    </source>
</evidence>
<comment type="similarity">
    <text evidence="4">Belongs to the class I-like SAM-binding methyltransferase superfamily. Cation-independent O-methyltransferase family. COMT subfamily.</text>
</comment>
<dbReference type="STRING" id="429701.A0A2G9GYX8"/>
<gene>
    <name evidence="8" type="ORF">CDL12_16909</name>
</gene>
<evidence type="ECO:0000313" key="9">
    <source>
        <dbReference type="Proteomes" id="UP000231279"/>
    </source>
</evidence>
<feature type="domain" description="O-methyltransferase dimerisation" evidence="7">
    <location>
        <begin position="21"/>
        <end position="104"/>
    </location>
</feature>
<dbReference type="GO" id="GO:0032259">
    <property type="term" value="P:methylation"/>
    <property type="evidence" value="ECO:0007669"/>
    <property type="project" value="UniProtKB-KW"/>
</dbReference>
<dbReference type="InterPro" id="IPR001077">
    <property type="entry name" value="COMT_C"/>
</dbReference>
<dbReference type="PANTHER" id="PTHR11746">
    <property type="entry name" value="O-METHYLTRANSFERASE"/>
    <property type="match status" value="1"/>
</dbReference>
<feature type="domain" description="O-methyltransferase C-terminal" evidence="6">
    <location>
        <begin position="113"/>
        <end position="201"/>
    </location>
</feature>
<reference evidence="9" key="1">
    <citation type="journal article" date="2018" name="Gigascience">
        <title>Genome assembly of the Pink Ipe (Handroanthus impetiginosus, Bignoniaceae), a highly valued, ecologically keystone Neotropical timber forest tree.</title>
        <authorList>
            <person name="Silva-Junior O.B."/>
            <person name="Grattapaglia D."/>
            <person name="Novaes E."/>
            <person name="Collevatti R.G."/>
        </authorList>
    </citation>
    <scope>NUCLEOTIDE SEQUENCE [LARGE SCALE GENOMIC DNA]</scope>
    <source>
        <strain evidence="9">cv. UFG-1</strain>
    </source>
</reference>
<dbReference type="InterPro" id="IPR036390">
    <property type="entry name" value="WH_DNA-bd_sf"/>
</dbReference>
<dbReference type="SUPFAM" id="SSF46785">
    <property type="entry name" value="Winged helix' DNA-binding domain"/>
    <property type="match status" value="1"/>
</dbReference>
<dbReference type="GO" id="GO:0008171">
    <property type="term" value="F:O-methyltransferase activity"/>
    <property type="evidence" value="ECO:0007669"/>
    <property type="project" value="InterPro"/>
</dbReference>
<dbReference type="OrthoDB" id="1606438at2759"/>
<keyword evidence="3" id="KW-0949">S-adenosyl-L-methionine</keyword>
<evidence type="ECO:0000259" key="6">
    <source>
        <dbReference type="Pfam" id="PF00891"/>
    </source>
</evidence>
<dbReference type="Pfam" id="PF00891">
    <property type="entry name" value="Methyltransf_2"/>
    <property type="match status" value="2"/>
</dbReference>
<dbReference type="GO" id="GO:0046983">
    <property type="term" value="F:protein dimerization activity"/>
    <property type="evidence" value="ECO:0007669"/>
    <property type="project" value="InterPro"/>
</dbReference>
<feature type="active site" description="Proton acceptor" evidence="5">
    <location>
        <position position="213"/>
    </location>
</feature>
<evidence type="ECO:0000256" key="2">
    <source>
        <dbReference type="ARBA" id="ARBA00022679"/>
    </source>
</evidence>
<dbReference type="EMBL" id="NKXS01003211">
    <property type="protein sequence ID" value="PIN10487.1"/>
    <property type="molecule type" value="Genomic_DNA"/>
</dbReference>
<accession>A0A2G9GYX8</accession>
<evidence type="ECO:0000256" key="4">
    <source>
        <dbReference type="ARBA" id="ARBA00034481"/>
    </source>
</evidence>
<dbReference type="Gene3D" id="3.40.50.150">
    <property type="entry name" value="Vaccinia Virus protein VP39"/>
    <property type="match status" value="2"/>
</dbReference>
<proteinExistence type="inferred from homology"/>
<dbReference type="InterPro" id="IPR016461">
    <property type="entry name" value="COMT-like"/>
</dbReference>
<dbReference type="Proteomes" id="UP000231279">
    <property type="component" value="Unassembled WGS sequence"/>
</dbReference>
<dbReference type="Pfam" id="PF08100">
    <property type="entry name" value="Dimerisation"/>
    <property type="match status" value="1"/>
</dbReference>
<dbReference type="AlphaFoldDB" id="A0A2G9GYX8"/>
<sequence>MDVKSLKEVDEEAQAQVDEGQYIFAFLPMAVVKCAIELQILDVFESHGGAMTLPELSAALGCSPSVLSCVMRYLIHRGIFKQKCTSQESPICYVQMALSPLLTKRQALTNGALAFESAHEEDIWDYGFENPAQSKLFNDGMACSARWAMSAIIDHYPQAFKGISSLVDVGGGNGTALHTVVKSCPWIHGINFDLSHVVSATTPCNGLEHLVLHDWSDDECFQILKKCQEAIPKDTGKVIIAEVVIRKGGEDEFTDARLAYDMAMLAHTEKEKERTFKEWEYVLNAAGFNRYVVKHIEGAIISVIEAYPRVL</sequence>
<dbReference type="InterPro" id="IPR012967">
    <property type="entry name" value="COMT_dimerisation"/>
</dbReference>
<evidence type="ECO:0000256" key="5">
    <source>
        <dbReference type="PIRSR" id="PIRSR005739-1"/>
    </source>
</evidence>
<evidence type="ECO:0000256" key="3">
    <source>
        <dbReference type="ARBA" id="ARBA00022691"/>
    </source>
</evidence>
<dbReference type="InterPro" id="IPR036388">
    <property type="entry name" value="WH-like_DNA-bd_sf"/>
</dbReference>